<sequence>MAQKIVRRSGGQEVTLLLQSVDRQKQQVTIDVVEYNARFTFSNVTGKIALIDNGRQVINEEQPTTTHVSRSVYSAMARWAGTILNSRR</sequence>
<comment type="caution">
    <text evidence="1">The sequence shown here is derived from an EMBL/GenBank/DDBJ whole genome shotgun (WGS) entry which is preliminary data.</text>
</comment>
<dbReference type="AlphaFoldDB" id="A0A2H0W4Z5"/>
<proteinExistence type="predicted"/>
<accession>A0A2H0W4Z5</accession>
<organism evidence="1 2">
    <name type="scientific">Candidatus Buchananbacteria bacterium CG10_big_fil_rev_8_21_14_0_10_33_19</name>
    <dbReference type="NCBI Taxonomy" id="1974525"/>
    <lineage>
        <taxon>Bacteria</taxon>
        <taxon>Candidatus Buchananiibacteriota</taxon>
    </lineage>
</organism>
<gene>
    <name evidence="1" type="ORF">COT80_00595</name>
</gene>
<reference evidence="2" key="1">
    <citation type="submission" date="2017-09" db="EMBL/GenBank/DDBJ databases">
        <title>Depth-based differentiation of microbial function through sediment-hosted aquifers and enrichment of novel symbionts in the deep terrestrial subsurface.</title>
        <authorList>
            <person name="Probst A.J."/>
            <person name="Ladd B."/>
            <person name="Jarett J.K."/>
            <person name="Geller-Mcgrath D.E."/>
            <person name="Sieber C.M.K."/>
            <person name="Emerson J.B."/>
            <person name="Anantharaman K."/>
            <person name="Thomas B.C."/>
            <person name="Malmstrom R."/>
            <person name="Stieglmeier M."/>
            <person name="Klingl A."/>
            <person name="Woyke T."/>
            <person name="Ryan C.M."/>
            <person name="Banfield J.F."/>
        </authorList>
    </citation>
    <scope>NUCLEOTIDE SEQUENCE [LARGE SCALE GENOMIC DNA]</scope>
</reference>
<dbReference type="EMBL" id="PEZY01000004">
    <property type="protein sequence ID" value="PIS06428.1"/>
    <property type="molecule type" value="Genomic_DNA"/>
</dbReference>
<name>A0A2H0W4Z5_9BACT</name>
<protein>
    <submittedName>
        <fullName evidence="1">Uncharacterized protein</fullName>
    </submittedName>
</protein>
<dbReference type="Proteomes" id="UP000229056">
    <property type="component" value="Unassembled WGS sequence"/>
</dbReference>
<evidence type="ECO:0000313" key="2">
    <source>
        <dbReference type="Proteomes" id="UP000229056"/>
    </source>
</evidence>
<evidence type="ECO:0000313" key="1">
    <source>
        <dbReference type="EMBL" id="PIS06428.1"/>
    </source>
</evidence>